<accession>A0A0J9TLP3</accession>
<dbReference type="EMBL" id="KQ235706">
    <property type="protein sequence ID" value="KMZ96036.1"/>
    <property type="molecule type" value="Genomic_DNA"/>
</dbReference>
<name>A0A0J9TLP3_PLAVI</name>
<protein>
    <submittedName>
        <fullName evidence="2">Uncharacterized protein</fullName>
    </submittedName>
</protein>
<feature type="compositionally biased region" description="Basic and acidic residues" evidence="1">
    <location>
        <begin position="23"/>
        <end position="35"/>
    </location>
</feature>
<evidence type="ECO:0000256" key="1">
    <source>
        <dbReference type="SAM" id="MobiDB-lite"/>
    </source>
</evidence>
<dbReference type="AlphaFoldDB" id="A0A0J9TLP3"/>
<proteinExistence type="predicted"/>
<dbReference type="Proteomes" id="UP000053239">
    <property type="component" value="Unassembled WGS sequence"/>
</dbReference>
<gene>
    <name evidence="2" type="ORF">PVNG_06601</name>
</gene>
<sequence>MKKDDENSILCNTESTYEPDLEDQQRATELHRKIESPIGKGQLKDADQEEAQGPNGQEAGAQVHSLQKPEAGEGDHATFLPLQKEAHAAHQDLPNELPVGEGDRVTSILGNSSEGSGSPIKTITSASMVGIPSIIFLLYKVNKTYIFKY</sequence>
<feature type="compositionally biased region" description="Polar residues" evidence="1">
    <location>
        <begin position="108"/>
        <end position="117"/>
    </location>
</feature>
<evidence type="ECO:0000313" key="2">
    <source>
        <dbReference type="EMBL" id="KMZ96036.1"/>
    </source>
</evidence>
<evidence type="ECO:0000313" key="3">
    <source>
        <dbReference type="Proteomes" id="UP000053239"/>
    </source>
</evidence>
<feature type="region of interest" description="Disordered" evidence="1">
    <location>
        <begin position="1"/>
        <end position="117"/>
    </location>
</feature>
<organism evidence="2 3">
    <name type="scientific">Plasmodium vivax North Korean</name>
    <dbReference type="NCBI Taxonomy" id="1035514"/>
    <lineage>
        <taxon>Eukaryota</taxon>
        <taxon>Sar</taxon>
        <taxon>Alveolata</taxon>
        <taxon>Apicomplexa</taxon>
        <taxon>Aconoidasida</taxon>
        <taxon>Haemosporida</taxon>
        <taxon>Plasmodiidae</taxon>
        <taxon>Plasmodium</taxon>
        <taxon>Plasmodium (Plasmodium)</taxon>
    </lineage>
</organism>
<reference evidence="2 3" key="1">
    <citation type="submission" date="2011-09" db="EMBL/GenBank/DDBJ databases">
        <title>The Genome Sequence of Plasmodium vivax North Korean.</title>
        <authorList>
            <consortium name="The Broad Institute Genome Sequencing Platform"/>
            <consortium name="The Broad Institute Genome Sequencing Center for Infectious Disease"/>
            <person name="Neafsey D."/>
            <person name="Carlton J."/>
            <person name="Barnwell J."/>
            <person name="Collins W."/>
            <person name="Escalante A."/>
            <person name="Mullikin J."/>
            <person name="Saul A."/>
            <person name="Guigo R."/>
            <person name="Camara F."/>
            <person name="Young S.K."/>
            <person name="Zeng Q."/>
            <person name="Gargeya S."/>
            <person name="Fitzgerald M."/>
            <person name="Haas B."/>
            <person name="Abouelleil A."/>
            <person name="Alvarado L."/>
            <person name="Arachchi H.M."/>
            <person name="Berlin A."/>
            <person name="Brown A."/>
            <person name="Chapman S.B."/>
            <person name="Chen Z."/>
            <person name="Dunbar C."/>
            <person name="Freedman E."/>
            <person name="Gearin G."/>
            <person name="Gellesch M."/>
            <person name="Goldberg J."/>
            <person name="Griggs A."/>
            <person name="Gujja S."/>
            <person name="Heiman D."/>
            <person name="Howarth C."/>
            <person name="Larson L."/>
            <person name="Lui A."/>
            <person name="MacDonald P.J.P."/>
            <person name="Montmayeur A."/>
            <person name="Murphy C."/>
            <person name="Neiman D."/>
            <person name="Pearson M."/>
            <person name="Priest M."/>
            <person name="Roberts A."/>
            <person name="Saif S."/>
            <person name="Shea T."/>
            <person name="Shenoy N."/>
            <person name="Sisk P."/>
            <person name="Stolte C."/>
            <person name="Sykes S."/>
            <person name="Wortman J."/>
            <person name="Nusbaum C."/>
            <person name="Birren B."/>
        </authorList>
    </citation>
    <scope>NUCLEOTIDE SEQUENCE [LARGE SCALE GENOMIC DNA]</scope>
    <source>
        <strain evidence="2 3">North Korean</strain>
    </source>
</reference>